<feature type="transmembrane region" description="Helical" evidence="7">
    <location>
        <begin position="41"/>
        <end position="62"/>
    </location>
</feature>
<dbReference type="GO" id="GO:0005886">
    <property type="term" value="C:plasma membrane"/>
    <property type="evidence" value="ECO:0007669"/>
    <property type="project" value="UniProtKB-SubCell"/>
</dbReference>
<comment type="subcellular location">
    <subcellularLocation>
        <location evidence="1 7">Cell membrane</location>
        <topology evidence="1 7">Multi-pass membrane protein</topology>
    </subcellularLocation>
</comment>
<gene>
    <name evidence="9" type="ORF">IAA07_12060</name>
</gene>
<proteinExistence type="inferred from homology"/>
<dbReference type="InterPro" id="IPR050366">
    <property type="entry name" value="BP-dependent_transpt_permease"/>
</dbReference>
<reference evidence="9" key="1">
    <citation type="journal article" date="2021" name="PeerJ">
        <title>Extensive microbial diversity within the chicken gut microbiome revealed by metagenomics and culture.</title>
        <authorList>
            <person name="Gilroy R."/>
            <person name="Ravi A."/>
            <person name="Getino M."/>
            <person name="Pursley I."/>
            <person name="Horton D.L."/>
            <person name="Alikhan N.F."/>
            <person name="Baker D."/>
            <person name="Gharbi K."/>
            <person name="Hall N."/>
            <person name="Watson M."/>
            <person name="Adriaenssens E.M."/>
            <person name="Foster-Nyarko E."/>
            <person name="Jarju S."/>
            <person name="Secka A."/>
            <person name="Antonio M."/>
            <person name="Oren A."/>
            <person name="Chaudhuri R.R."/>
            <person name="La Ragione R."/>
            <person name="Hildebrand F."/>
            <person name="Pallen M.J."/>
        </authorList>
    </citation>
    <scope>NUCLEOTIDE SEQUENCE</scope>
    <source>
        <strain evidence="9">CHK178-16964</strain>
    </source>
</reference>
<feature type="transmembrane region" description="Helical" evidence="7">
    <location>
        <begin position="107"/>
        <end position="132"/>
    </location>
</feature>
<evidence type="ECO:0000256" key="4">
    <source>
        <dbReference type="ARBA" id="ARBA00022692"/>
    </source>
</evidence>
<evidence type="ECO:0000259" key="8">
    <source>
        <dbReference type="PROSITE" id="PS50928"/>
    </source>
</evidence>
<evidence type="ECO:0000256" key="2">
    <source>
        <dbReference type="ARBA" id="ARBA00022448"/>
    </source>
</evidence>
<dbReference type="Pfam" id="PF00528">
    <property type="entry name" value="BPD_transp_1"/>
    <property type="match status" value="1"/>
</dbReference>
<dbReference type="SUPFAM" id="SSF161098">
    <property type="entry name" value="MetI-like"/>
    <property type="match status" value="1"/>
</dbReference>
<dbReference type="PANTHER" id="PTHR43386:SF1">
    <property type="entry name" value="D,D-DIPEPTIDE TRANSPORT SYSTEM PERMEASE PROTEIN DDPC-RELATED"/>
    <property type="match status" value="1"/>
</dbReference>
<dbReference type="GO" id="GO:0055085">
    <property type="term" value="P:transmembrane transport"/>
    <property type="evidence" value="ECO:0007669"/>
    <property type="project" value="InterPro"/>
</dbReference>
<name>A0A9D2HII7_9FIRM</name>
<evidence type="ECO:0000313" key="10">
    <source>
        <dbReference type="Proteomes" id="UP000823900"/>
    </source>
</evidence>
<protein>
    <submittedName>
        <fullName evidence="9">ABC transporter permease</fullName>
    </submittedName>
</protein>
<reference evidence="9" key="2">
    <citation type="submission" date="2021-04" db="EMBL/GenBank/DDBJ databases">
        <authorList>
            <person name="Gilroy R."/>
        </authorList>
    </citation>
    <scope>NUCLEOTIDE SEQUENCE</scope>
    <source>
        <strain evidence="9">CHK178-16964</strain>
    </source>
</reference>
<evidence type="ECO:0000313" key="9">
    <source>
        <dbReference type="EMBL" id="HJA72286.1"/>
    </source>
</evidence>
<comment type="similarity">
    <text evidence="7">Belongs to the binding-protein-dependent transport system permease family.</text>
</comment>
<feature type="transmembrane region" description="Helical" evidence="7">
    <location>
        <begin position="152"/>
        <end position="177"/>
    </location>
</feature>
<dbReference type="InterPro" id="IPR035906">
    <property type="entry name" value="MetI-like_sf"/>
</dbReference>
<feature type="transmembrane region" description="Helical" evidence="7">
    <location>
        <begin position="228"/>
        <end position="251"/>
    </location>
</feature>
<comment type="caution">
    <text evidence="9">The sequence shown here is derived from an EMBL/GenBank/DDBJ whole genome shotgun (WGS) entry which is preliminary data.</text>
</comment>
<keyword evidence="3" id="KW-1003">Cell membrane</keyword>
<keyword evidence="4 7" id="KW-0812">Transmembrane</keyword>
<dbReference type="PROSITE" id="PS50928">
    <property type="entry name" value="ABC_TM1"/>
    <property type="match status" value="1"/>
</dbReference>
<keyword evidence="2 7" id="KW-0813">Transport</keyword>
<sequence length="305" mass="33011">MENTNTAAKREVISRKEFYKKFKKKSNAAEIWSRFLKNRTAVVGLIIFGIIVLLAIFAPLLVSYEEQAIKLDVYNRLQGPGNGHLFGTDEVGRDIFARIIYGARISLSVGISSVAVALLVGGILGSISGFYGGKIDDVIMRVMDVFLCLPDVLLALAIIATFGVSQINLVISIGLSFSPKFARIVRSAILTVRGSEYIEAARSIGAKDGHIILRYALVNCMGPIIVQVTLYVASAILTISGLSFLGLGIQAPTPEWGNMLASGRAFMRDEAYLVIAPGLAIFFTILSLNLLGDGLRDALDPRLKQ</sequence>
<dbReference type="Gene3D" id="1.10.3720.10">
    <property type="entry name" value="MetI-like"/>
    <property type="match status" value="1"/>
</dbReference>
<dbReference type="Pfam" id="PF12911">
    <property type="entry name" value="OppC_N"/>
    <property type="match status" value="1"/>
</dbReference>
<dbReference type="EMBL" id="DWZA01000101">
    <property type="protein sequence ID" value="HJA72286.1"/>
    <property type="molecule type" value="Genomic_DNA"/>
</dbReference>
<evidence type="ECO:0000256" key="7">
    <source>
        <dbReference type="RuleBase" id="RU363032"/>
    </source>
</evidence>
<dbReference type="InterPro" id="IPR025966">
    <property type="entry name" value="OppC_N"/>
</dbReference>
<evidence type="ECO:0000256" key="6">
    <source>
        <dbReference type="ARBA" id="ARBA00023136"/>
    </source>
</evidence>
<dbReference type="AlphaFoldDB" id="A0A9D2HII7"/>
<keyword evidence="5 7" id="KW-1133">Transmembrane helix</keyword>
<evidence type="ECO:0000256" key="5">
    <source>
        <dbReference type="ARBA" id="ARBA00022989"/>
    </source>
</evidence>
<feature type="domain" description="ABC transmembrane type-1" evidence="8">
    <location>
        <begin position="103"/>
        <end position="292"/>
    </location>
</feature>
<dbReference type="Proteomes" id="UP000823900">
    <property type="component" value="Unassembled WGS sequence"/>
</dbReference>
<evidence type="ECO:0000256" key="1">
    <source>
        <dbReference type="ARBA" id="ARBA00004651"/>
    </source>
</evidence>
<evidence type="ECO:0000256" key="3">
    <source>
        <dbReference type="ARBA" id="ARBA00022475"/>
    </source>
</evidence>
<feature type="transmembrane region" description="Helical" evidence="7">
    <location>
        <begin position="271"/>
        <end position="292"/>
    </location>
</feature>
<dbReference type="InterPro" id="IPR000515">
    <property type="entry name" value="MetI-like"/>
</dbReference>
<keyword evidence="6 7" id="KW-0472">Membrane</keyword>
<organism evidence="9 10">
    <name type="scientific">Candidatus Lachnoclostridium stercoravium</name>
    <dbReference type="NCBI Taxonomy" id="2838633"/>
    <lineage>
        <taxon>Bacteria</taxon>
        <taxon>Bacillati</taxon>
        <taxon>Bacillota</taxon>
        <taxon>Clostridia</taxon>
        <taxon>Lachnospirales</taxon>
        <taxon>Lachnospiraceae</taxon>
    </lineage>
</organism>
<accession>A0A9D2HII7</accession>
<dbReference type="PANTHER" id="PTHR43386">
    <property type="entry name" value="OLIGOPEPTIDE TRANSPORT SYSTEM PERMEASE PROTEIN APPC"/>
    <property type="match status" value="1"/>
</dbReference>
<dbReference type="CDD" id="cd06261">
    <property type="entry name" value="TM_PBP2"/>
    <property type="match status" value="1"/>
</dbReference>